<dbReference type="PANTHER" id="PTHR12532">
    <property type="entry name" value="TRANSLATIONAL ACTIVATOR OF CYTOCHROME C OXIDASE 1"/>
    <property type="match status" value="1"/>
</dbReference>
<dbReference type="EMBL" id="QFOT01000181">
    <property type="protein sequence ID" value="PZP53440.1"/>
    <property type="molecule type" value="Genomic_DNA"/>
</dbReference>
<evidence type="ECO:0000313" key="9">
    <source>
        <dbReference type="Proteomes" id="UP000249739"/>
    </source>
</evidence>
<dbReference type="GO" id="GO:0005829">
    <property type="term" value="C:cytosol"/>
    <property type="evidence" value="ECO:0007669"/>
    <property type="project" value="TreeGrafter"/>
</dbReference>
<feature type="non-terminal residue" evidence="8">
    <location>
        <position position="242"/>
    </location>
</feature>
<dbReference type="Gene3D" id="3.30.70.980">
    <property type="match status" value="2"/>
</dbReference>
<dbReference type="NCBIfam" id="TIGR01033">
    <property type="entry name" value="YebC/PmpR family DNA-binding transcriptional regulator"/>
    <property type="match status" value="1"/>
</dbReference>
<evidence type="ECO:0000256" key="5">
    <source>
        <dbReference type="ARBA" id="ARBA00023163"/>
    </source>
</evidence>
<evidence type="ECO:0000256" key="1">
    <source>
        <dbReference type="ARBA" id="ARBA00008724"/>
    </source>
</evidence>
<dbReference type="InterPro" id="IPR048300">
    <property type="entry name" value="TACO1_YebC-like_2nd/3rd_dom"/>
</dbReference>
<feature type="domain" description="TACO1/YebC-like N-terminal" evidence="7">
    <location>
        <begin position="5"/>
        <end position="73"/>
    </location>
</feature>
<dbReference type="InterPro" id="IPR049083">
    <property type="entry name" value="TACO1_YebC_N"/>
</dbReference>
<dbReference type="FunFam" id="1.10.10.200:FF:000002">
    <property type="entry name" value="Probable transcriptional regulatory protein CLM62_37755"/>
    <property type="match status" value="1"/>
</dbReference>
<evidence type="ECO:0000256" key="3">
    <source>
        <dbReference type="ARBA" id="ARBA00023015"/>
    </source>
</evidence>
<name>A0A2W5FI84_9BACT</name>
<dbReference type="NCBIfam" id="NF001030">
    <property type="entry name" value="PRK00110.1"/>
    <property type="match status" value="1"/>
</dbReference>
<dbReference type="Gene3D" id="1.10.10.200">
    <property type="match status" value="1"/>
</dbReference>
<dbReference type="SUPFAM" id="SSF75625">
    <property type="entry name" value="YebC-like"/>
    <property type="match status" value="1"/>
</dbReference>
<dbReference type="NCBIfam" id="NF009044">
    <property type="entry name" value="PRK12378.1"/>
    <property type="match status" value="1"/>
</dbReference>
<dbReference type="InterPro" id="IPR002876">
    <property type="entry name" value="Transcrip_reg_TACO1-like"/>
</dbReference>
<feature type="domain" description="TACO1/YebC-like second and third" evidence="6">
    <location>
        <begin position="82"/>
        <end position="237"/>
    </location>
</feature>
<comment type="caution">
    <text evidence="8">The sequence shown here is derived from an EMBL/GenBank/DDBJ whole genome shotgun (WGS) entry which is preliminary data.</text>
</comment>
<evidence type="ECO:0000259" key="6">
    <source>
        <dbReference type="Pfam" id="PF01709"/>
    </source>
</evidence>
<comment type="similarity">
    <text evidence="1">Belongs to the TACO1 family.</text>
</comment>
<dbReference type="GO" id="GO:0003677">
    <property type="term" value="F:DNA binding"/>
    <property type="evidence" value="ECO:0007669"/>
    <property type="project" value="UniProtKB-KW"/>
</dbReference>
<keyword evidence="4 8" id="KW-0238">DNA-binding</keyword>
<dbReference type="InterPro" id="IPR029072">
    <property type="entry name" value="YebC-like"/>
</dbReference>
<dbReference type="Proteomes" id="UP000249739">
    <property type="component" value="Unassembled WGS sequence"/>
</dbReference>
<dbReference type="InterPro" id="IPR017856">
    <property type="entry name" value="Integrase-like_N"/>
</dbReference>
<dbReference type="PANTHER" id="PTHR12532:SF6">
    <property type="entry name" value="TRANSCRIPTIONAL REGULATORY PROTEIN YEBC-RELATED"/>
    <property type="match status" value="1"/>
</dbReference>
<evidence type="ECO:0000256" key="2">
    <source>
        <dbReference type="ARBA" id="ARBA00022490"/>
    </source>
</evidence>
<reference evidence="8 9" key="1">
    <citation type="submission" date="2017-08" db="EMBL/GenBank/DDBJ databases">
        <title>Infants hospitalized years apart are colonized by the same room-sourced microbial strains.</title>
        <authorList>
            <person name="Brooks B."/>
            <person name="Olm M.R."/>
            <person name="Firek B.A."/>
            <person name="Baker R."/>
            <person name="Thomas B.C."/>
            <person name="Morowitz M.J."/>
            <person name="Banfield J.F."/>
        </authorList>
    </citation>
    <scope>NUCLEOTIDE SEQUENCE [LARGE SCALE GENOMIC DNA]</scope>
    <source>
        <strain evidence="8">S2_006_000_R2_64</strain>
    </source>
</reference>
<gene>
    <name evidence="8" type="ORF">DI586_11040</name>
</gene>
<evidence type="ECO:0000256" key="4">
    <source>
        <dbReference type="ARBA" id="ARBA00023125"/>
    </source>
</evidence>
<accession>A0A2W5FI84</accession>
<organism evidence="8 9">
    <name type="scientific">Micavibrio aeruginosavorus</name>
    <dbReference type="NCBI Taxonomy" id="349221"/>
    <lineage>
        <taxon>Bacteria</taxon>
        <taxon>Pseudomonadati</taxon>
        <taxon>Bdellovibrionota</taxon>
        <taxon>Bdellovibrionia</taxon>
        <taxon>Bdellovibrionales</taxon>
        <taxon>Pseudobdellovibrionaceae</taxon>
        <taxon>Micavibrio</taxon>
    </lineage>
</organism>
<evidence type="ECO:0000313" key="8">
    <source>
        <dbReference type="EMBL" id="PZP53440.1"/>
    </source>
</evidence>
<proteinExistence type="inferred from homology"/>
<keyword evidence="5" id="KW-0804">Transcription</keyword>
<evidence type="ECO:0000259" key="7">
    <source>
        <dbReference type="Pfam" id="PF20772"/>
    </source>
</evidence>
<dbReference type="InterPro" id="IPR026564">
    <property type="entry name" value="Transcrip_reg_TACO1-like_dom3"/>
</dbReference>
<sequence length="242" mass="25891">MAGHSKFKNIMHRKGAQDAKRAKIFTKIGREIQVAASIGGGDAASNPRLRTALAEARQNNMTNDRIKKAVDAGLGVGDTSSYVTMRYEGYAPGGVAVIVEALTDNKNRTAGEVRAAFSKIGGNLGETGSVGFMFDHVGQILYPMEKANADQMFEAVLEAGAENVETTEEGHEIITSTDDLMSVQEALEAKFGPPSSSGMIWKPNVMATVDADIAQSVLKLVDLLEDSDDVQKVYTNFEVSDA</sequence>
<keyword evidence="2" id="KW-0963">Cytoplasm</keyword>
<keyword evidence="3" id="KW-0805">Transcription regulation</keyword>
<dbReference type="Pfam" id="PF20772">
    <property type="entry name" value="TACO1_YebC_N"/>
    <property type="match status" value="1"/>
</dbReference>
<protein>
    <submittedName>
        <fullName evidence="8">YebC/PmpR family DNA-binding transcriptional regulator</fullName>
    </submittedName>
</protein>
<dbReference type="Pfam" id="PF01709">
    <property type="entry name" value="Transcrip_reg"/>
    <property type="match status" value="1"/>
</dbReference>
<dbReference type="AlphaFoldDB" id="A0A2W5FI84"/>
<dbReference type="HAMAP" id="MF_00693">
    <property type="entry name" value="Transcrip_reg_TACO1"/>
    <property type="match status" value="1"/>
</dbReference>